<dbReference type="STRING" id="887929.HMP0721_0607"/>
<reference evidence="1 2" key="1">
    <citation type="submission" date="2010-12" db="EMBL/GenBank/DDBJ databases">
        <authorList>
            <person name="Muzny D."/>
            <person name="Qin X."/>
            <person name="Deng J."/>
            <person name="Jiang H."/>
            <person name="Liu Y."/>
            <person name="Qu J."/>
            <person name="Song X.-Z."/>
            <person name="Zhang L."/>
            <person name="Thornton R."/>
            <person name="Coyle M."/>
            <person name="Francisco L."/>
            <person name="Jackson L."/>
            <person name="Javaid M."/>
            <person name="Korchina V."/>
            <person name="Kovar C."/>
            <person name="Mata R."/>
            <person name="Mathew T."/>
            <person name="Ngo R."/>
            <person name="Nguyen L."/>
            <person name="Nguyen N."/>
            <person name="Okwuonu G."/>
            <person name="Ongeri F."/>
            <person name="Pham C."/>
            <person name="Simmons D."/>
            <person name="Wilczek-Boney K."/>
            <person name="Hale W."/>
            <person name="Jakkamsetti A."/>
            <person name="Pham P."/>
            <person name="Ruth R."/>
            <person name="San Lucas F."/>
            <person name="Warren J."/>
            <person name="Zhang J."/>
            <person name="Zhao Z."/>
            <person name="Zhou C."/>
            <person name="Zhu D."/>
            <person name="Lee S."/>
            <person name="Bess C."/>
            <person name="Blankenburg K."/>
            <person name="Forbes L."/>
            <person name="Fu Q."/>
            <person name="Gubbala S."/>
            <person name="Hirani K."/>
            <person name="Jayaseelan J.C."/>
            <person name="Lara F."/>
            <person name="Munidasa M."/>
            <person name="Palculict T."/>
            <person name="Patil S."/>
            <person name="Pu L.-L."/>
            <person name="Saada N."/>
            <person name="Tang L."/>
            <person name="Weissenberger G."/>
            <person name="Zhu Y."/>
            <person name="Hemphill L."/>
            <person name="Shang Y."/>
            <person name="Youmans B."/>
            <person name="Ayvaz T."/>
            <person name="Ross M."/>
            <person name="Santibanez J."/>
            <person name="Aqrawi P."/>
            <person name="Gross S."/>
            <person name="Joshi V."/>
            <person name="Fowler G."/>
            <person name="Nazareth L."/>
            <person name="Reid J."/>
            <person name="Worley K."/>
            <person name="Petrosino J."/>
            <person name="Highlander S."/>
            <person name="Gibbs R."/>
        </authorList>
    </citation>
    <scope>NUCLEOTIDE SEQUENCE [LARGE SCALE GENOMIC DNA]</scope>
    <source>
        <strain evidence="1 2">ATCC 23263</strain>
    </source>
</reference>
<evidence type="ECO:0000313" key="2">
    <source>
        <dbReference type="Proteomes" id="UP000004754"/>
    </source>
</evidence>
<organism evidence="1 2">
    <name type="scientific">Pseudoramibacter alactolyticus ATCC 23263</name>
    <dbReference type="NCBI Taxonomy" id="887929"/>
    <lineage>
        <taxon>Bacteria</taxon>
        <taxon>Bacillati</taxon>
        <taxon>Bacillota</taxon>
        <taxon>Clostridia</taxon>
        <taxon>Eubacteriales</taxon>
        <taxon>Eubacteriaceae</taxon>
        <taxon>Pseudoramibacter</taxon>
    </lineage>
</organism>
<sequence>MKTFSSLPNWAKSKSAKKASAYVVAGTKIAVNVIKDGIEKCQAGYGDIAADADMITEKYYADKEAEESAEKIAQKTAEVSE</sequence>
<dbReference type="Proteomes" id="UP000004754">
    <property type="component" value="Unassembled WGS sequence"/>
</dbReference>
<accession>E6MF24</accession>
<gene>
    <name evidence="1" type="ORF">HMP0721_0607</name>
</gene>
<name>E6MF24_9FIRM</name>
<dbReference type="HOGENOM" id="CLU_2571120_0_0_9"/>
<evidence type="ECO:0000313" key="1">
    <source>
        <dbReference type="EMBL" id="EFV02184.1"/>
    </source>
</evidence>
<comment type="caution">
    <text evidence="1">The sequence shown here is derived from an EMBL/GenBank/DDBJ whole genome shotgun (WGS) entry which is preliminary data.</text>
</comment>
<dbReference type="RefSeq" id="WP_006598028.1">
    <property type="nucleotide sequence ID" value="NZ_GL622359.1"/>
</dbReference>
<protein>
    <submittedName>
        <fullName evidence="1">Uncharacterized protein</fullName>
    </submittedName>
</protein>
<dbReference type="EMBL" id="AEQN01000011">
    <property type="protein sequence ID" value="EFV02184.1"/>
    <property type="molecule type" value="Genomic_DNA"/>
</dbReference>
<dbReference type="AlphaFoldDB" id="E6MF24"/>
<proteinExistence type="predicted"/>
<keyword evidence="2" id="KW-1185">Reference proteome</keyword>